<proteinExistence type="predicted"/>
<gene>
    <name evidence="2" type="ORF">GCM10022232_37520</name>
</gene>
<reference evidence="3" key="1">
    <citation type="journal article" date="2019" name="Int. J. Syst. Evol. Microbiol.">
        <title>The Global Catalogue of Microorganisms (GCM) 10K type strain sequencing project: providing services to taxonomists for standard genome sequencing and annotation.</title>
        <authorList>
            <consortium name="The Broad Institute Genomics Platform"/>
            <consortium name="The Broad Institute Genome Sequencing Center for Infectious Disease"/>
            <person name="Wu L."/>
            <person name="Ma J."/>
        </authorList>
    </citation>
    <scope>NUCLEOTIDE SEQUENCE [LARGE SCALE GENOMIC DNA]</scope>
    <source>
        <strain evidence="3">JCM 16924</strain>
    </source>
</reference>
<dbReference type="Proteomes" id="UP001500456">
    <property type="component" value="Unassembled WGS sequence"/>
</dbReference>
<organism evidence="2 3">
    <name type="scientific">Streptomyces plumbiresistens</name>
    <dbReference type="NCBI Taxonomy" id="511811"/>
    <lineage>
        <taxon>Bacteria</taxon>
        <taxon>Bacillati</taxon>
        <taxon>Actinomycetota</taxon>
        <taxon>Actinomycetes</taxon>
        <taxon>Kitasatosporales</taxon>
        <taxon>Streptomycetaceae</taxon>
        <taxon>Streptomyces</taxon>
    </lineage>
</organism>
<comment type="caution">
    <text evidence="2">The sequence shown here is derived from an EMBL/GenBank/DDBJ whole genome shotgun (WGS) entry which is preliminary data.</text>
</comment>
<evidence type="ECO:0000313" key="3">
    <source>
        <dbReference type="Proteomes" id="UP001500456"/>
    </source>
</evidence>
<protein>
    <submittedName>
        <fullName evidence="2">Uncharacterized protein</fullName>
    </submittedName>
</protein>
<dbReference type="EMBL" id="BAAAZX010000010">
    <property type="protein sequence ID" value="GAA3997050.1"/>
    <property type="molecule type" value="Genomic_DNA"/>
</dbReference>
<feature type="compositionally biased region" description="Basic residues" evidence="1">
    <location>
        <begin position="66"/>
        <end position="76"/>
    </location>
</feature>
<name>A0ABP7RGF2_9ACTN</name>
<feature type="region of interest" description="Disordered" evidence="1">
    <location>
        <begin position="57"/>
        <end position="76"/>
    </location>
</feature>
<keyword evidence="3" id="KW-1185">Reference proteome</keyword>
<accession>A0ABP7RGF2</accession>
<feature type="region of interest" description="Disordered" evidence="1">
    <location>
        <begin position="1"/>
        <end position="23"/>
    </location>
</feature>
<sequence>MTAQAVSEAGASRSRGRSGTIGMTRVCISETTIPAKASTATTAFDLGGASLPASAGLARASDMRSLRRRRERVGKK</sequence>
<evidence type="ECO:0000313" key="2">
    <source>
        <dbReference type="EMBL" id="GAA3997050.1"/>
    </source>
</evidence>
<evidence type="ECO:0000256" key="1">
    <source>
        <dbReference type="SAM" id="MobiDB-lite"/>
    </source>
</evidence>